<dbReference type="Ensembl" id="ENSEBUT00000027028.1">
    <property type="protein sequence ID" value="ENSEBUP00000026452.1"/>
    <property type="gene ID" value="ENSEBUG00000016282.1"/>
</dbReference>
<dbReference type="Proteomes" id="UP000694388">
    <property type="component" value="Unplaced"/>
</dbReference>
<dbReference type="SUPFAM" id="SSF49723">
    <property type="entry name" value="Lipase/lipooxygenase domain (PLAT/LH2 domain)"/>
    <property type="match status" value="1"/>
</dbReference>
<evidence type="ECO:0000256" key="1">
    <source>
        <dbReference type="PROSITE-ProRule" id="PRU00152"/>
    </source>
</evidence>
<accession>A0A8C4R812</accession>
<evidence type="ECO:0000256" key="3">
    <source>
        <dbReference type="SAM" id="Phobius"/>
    </source>
</evidence>
<sequence length="293" mass="32918">MCGGLECVTHHLKESTHPVIFQQNQVDIFTVQSLYLGNLESVTIWHDGSGRLFSWSGFLSTWFLENIRIIETLSGMEQTFTCSCWVYGNDPKTLYPQNPRSCDSSYEREPKKPQVPIPLMGTPLLSCEIQNPPRNKFSLLWMFRSTEGHNRVIAAAGTRADILAPCLGKSKQRNHGMLEPGQNSCPESTHCLLPPSGVTRNDLERYWCLIGPGEDVMWGEQVLSVLSFTPEYTTDTVTTRTTDESTASEETNNPSSLSGCRPALAAAITLNVLALFPFTMFVFLVKRYREKRL</sequence>
<organism evidence="5 6">
    <name type="scientific">Eptatretus burgeri</name>
    <name type="common">Inshore hagfish</name>
    <dbReference type="NCBI Taxonomy" id="7764"/>
    <lineage>
        <taxon>Eukaryota</taxon>
        <taxon>Metazoa</taxon>
        <taxon>Chordata</taxon>
        <taxon>Craniata</taxon>
        <taxon>Vertebrata</taxon>
        <taxon>Cyclostomata</taxon>
        <taxon>Myxini</taxon>
        <taxon>Myxiniformes</taxon>
        <taxon>Myxinidae</taxon>
        <taxon>Eptatretinae</taxon>
        <taxon>Eptatretus</taxon>
    </lineage>
</organism>
<evidence type="ECO:0000259" key="4">
    <source>
        <dbReference type="PROSITE" id="PS50095"/>
    </source>
</evidence>
<dbReference type="Gene3D" id="2.60.60.20">
    <property type="entry name" value="PLAT/LH2 domain"/>
    <property type="match status" value="1"/>
</dbReference>
<dbReference type="InterPro" id="IPR052970">
    <property type="entry name" value="Inner_ear_hair_cell_LOXHD"/>
</dbReference>
<dbReference type="AlphaFoldDB" id="A0A8C4R812"/>
<dbReference type="GeneTree" id="ENSGT00940000166516"/>
<name>A0A8C4R812_EPTBU</name>
<keyword evidence="3" id="KW-0812">Transmembrane</keyword>
<keyword evidence="6" id="KW-1185">Reference proteome</keyword>
<dbReference type="PANTHER" id="PTHR45901">
    <property type="entry name" value="PROTEIN CBG12474"/>
    <property type="match status" value="1"/>
</dbReference>
<reference evidence="5" key="2">
    <citation type="submission" date="2025-09" db="UniProtKB">
        <authorList>
            <consortium name="Ensembl"/>
        </authorList>
    </citation>
    <scope>IDENTIFICATION</scope>
</reference>
<proteinExistence type="predicted"/>
<reference evidence="5" key="1">
    <citation type="submission" date="2025-08" db="UniProtKB">
        <authorList>
            <consortium name="Ensembl"/>
        </authorList>
    </citation>
    <scope>IDENTIFICATION</scope>
</reference>
<evidence type="ECO:0000313" key="5">
    <source>
        <dbReference type="Ensembl" id="ENSEBUP00000026452.1"/>
    </source>
</evidence>
<dbReference type="PANTHER" id="PTHR45901:SF3">
    <property type="entry name" value="LIPOXYGENASE HOMOLOGY DOMAIN-CONTAINING PROTEIN 1"/>
    <property type="match status" value="1"/>
</dbReference>
<feature type="domain" description="PLAT" evidence="4">
    <location>
        <begin position="1"/>
        <end position="100"/>
    </location>
</feature>
<comment type="caution">
    <text evidence="1">Lacks conserved residue(s) required for the propagation of feature annotation.</text>
</comment>
<feature type="compositionally biased region" description="Low complexity" evidence="2">
    <location>
        <begin position="236"/>
        <end position="251"/>
    </location>
</feature>
<dbReference type="PROSITE" id="PS50095">
    <property type="entry name" value="PLAT"/>
    <property type="match status" value="1"/>
</dbReference>
<dbReference type="Pfam" id="PF01477">
    <property type="entry name" value="PLAT"/>
    <property type="match status" value="1"/>
</dbReference>
<dbReference type="InterPro" id="IPR036392">
    <property type="entry name" value="PLAT/LH2_dom_sf"/>
</dbReference>
<evidence type="ECO:0000256" key="2">
    <source>
        <dbReference type="SAM" id="MobiDB-lite"/>
    </source>
</evidence>
<evidence type="ECO:0000313" key="6">
    <source>
        <dbReference type="Proteomes" id="UP000694388"/>
    </source>
</evidence>
<keyword evidence="3" id="KW-1133">Transmembrane helix</keyword>
<feature type="transmembrane region" description="Helical" evidence="3">
    <location>
        <begin position="263"/>
        <end position="285"/>
    </location>
</feature>
<feature type="region of interest" description="Disordered" evidence="2">
    <location>
        <begin position="236"/>
        <end position="258"/>
    </location>
</feature>
<dbReference type="InterPro" id="IPR001024">
    <property type="entry name" value="PLAT/LH2_dom"/>
</dbReference>
<protein>
    <recommendedName>
        <fullName evidence="4">PLAT domain-containing protein</fullName>
    </recommendedName>
</protein>
<keyword evidence="3" id="KW-0472">Membrane</keyword>